<evidence type="ECO:0000256" key="2">
    <source>
        <dbReference type="SAM" id="Phobius"/>
    </source>
</evidence>
<evidence type="ECO:0000256" key="1">
    <source>
        <dbReference type="SAM" id="MobiDB-lite"/>
    </source>
</evidence>
<reference evidence="4 5" key="1">
    <citation type="submission" date="2019-10" db="EMBL/GenBank/DDBJ databases">
        <authorList>
            <person name="Palmer J.M."/>
        </authorList>
    </citation>
    <scope>NUCLEOTIDE SEQUENCE [LARGE SCALE GENOMIC DNA]</scope>
    <source>
        <strain evidence="4 5">TWF696</strain>
    </source>
</reference>
<keyword evidence="5" id="KW-1185">Reference proteome</keyword>
<name>A0AAV9UH55_9PEZI</name>
<sequence>MIPYLRLSFVCLASVGFEVAAGFIGGWASREFGVCATNEVSCGTRGPGFSACCPSGTFCLGPVSIPGYTDNTGCCPTPDDCTIEIQTYQICAHDSWNLYNASGFPFCCVAGEQGGLGSSNYDSCRKGPLPPNESPLPKATGGTRPTTAPTSPMLAPTSAGNPAATPATGPADSTGSDSSPPSPTTSKKMSTGAIAGIVVGSVLGVALLGFAAWWVGREVGIRMGHRRGGERGIIDEFGGIDDGAPPTYRESKPALYPPAPTPPAPPVPQPWELVGNHLPLTNELAGNHLPPANELPA</sequence>
<dbReference type="AlphaFoldDB" id="A0AAV9UH55"/>
<dbReference type="EMBL" id="JAVHNQ010000007">
    <property type="protein sequence ID" value="KAK6341335.1"/>
    <property type="molecule type" value="Genomic_DNA"/>
</dbReference>
<proteinExistence type="predicted"/>
<feature type="transmembrane region" description="Helical" evidence="2">
    <location>
        <begin position="193"/>
        <end position="216"/>
    </location>
</feature>
<gene>
    <name evidence="4" type="ORF">TWF696_008414</name>
</gene>
<dbReference type="Proteomes" id="UP001375240">
    <property type="component" value="Unassembled WGS sequence"/>
</dbReference>
<evidence type="ECO:0000313" key="4">
    <source>
        <dbReference type="EMBL" id="KAK6341335.1"/>
    </source>
</evidence>
<feature type="chain" id="PRO_5043384621" evidence="3">
    <location>
        <begin position="23"/>
        <end position="297"/>
    </location>
</feature>
<feature type="signal peptide" evidence="3">
    <location>
        <begin position="1"/>
        <end position="22"/>
    </location>
</feature>
<accession>A0AAV9UH55</accession>
<dbReference type="CDD" id="cd12087">
    <property type="entry name" value="TM_EGFR-like"/>
    <property type="match status" value="1"/>
</dbReference>
<evidence type="ECO:0000313" key="5">
    <source>
        <dbReference type="Proteomes" id="UP001375240"/>
    </source>
</evidence>
<organism evidence="4 5">
    <name type="scientific">Orbilia brochopaga</name>
    <dbReference type="NCBI Taxonomy" id="3140254"/>
    <lineage>
        <taxon>Eukaryota</taxon>
        <taxon>Fungi</taxon>
        <taxon>Dikarya</taxon>
        <taxon>Ascomycota</taxon>
        <taxon>Pezizomycotina</taxon>
        <taxon>Orbiliomycetes</taxon>
        <taxon>Orbiliales</taxon>
        <taxon>Orbiliaceae</taxon>
        <taxon>Orbilia</taxon>
    </lineage>
</organism>
<evidence type="ECO:0000256" key="3">
    <source>
        <dbReference type="SAM" id="SignalP"/>
    </source>
</evidence>
<protein>
    <submittedName>
        <fullName evidence="4">Uncharacterized protein</fullName>
    </submittedName>
</protein>
<keyword evidence="3" id="KW-0732">Signal</keyword>
<keyword evidence="2" id="KW-0472">Membrane</keyword>
<keyword evidence="2" id="KW-0812">Transmembrane</keyword>
<feature type="region of interest" description="Disordered" evidence="1">
    <location>
        <begin position="122"/>
        <end position="189"/>
    </location>
</feature>
<keyword evidence="2" id="KW-1133">Transmembrane helix</keyword>
<comment type="caution">
    <text evidence="4">The sequence shown here is derived from an EMBL/GenBank/DDBJ whole genome shotgun (WGS) entry which is preliminary data.</text>
</comment>
<feature type="compositionally biased region" description="Low complexity" evidence="1">
    <location>
        <begin position="139"/>
        <end position="179"/>
    </location>
</feature>